<feature type="compositionally biased region" description="Basic and acidic residues" evidence="1">
    <location>
        <begin position="707"/>
        <end position="717"/>
    </location>
</feature>
<organism evidence="2 3">
    <name type="scientific">Madurella fahalii</name>
    <dbReference type="NCBI Taxonomy" id="1157608"/>
    <lineage>
        <taxon>Eukaryota</taxon>
        <taxon>Fungi</taxon>
        <taxon>Dikarya</taxon>
        <taxon>Ascomycota</taxon>
        <taxon>Pezizomycotina</taxon>
        <taxon>Sordariomycetes</taxon>
        <taxon>Sordariomycetidae</taxon>
        <taxon>Sordariales</taxon>
        <taxon>Sordariales incertae sedis</taxon>
        <taxon>Madurella</taxon>
    </lineage>
</organism>
<dbReference type="Proteomes" id="UP001628179">
    <property type="component" value="Unassembled WGS sequence"/>
</dbReference>
<feature type="compositionally biased region" description="Acidic residues" evidence="1">
    <location>
        <begin position="718"/>
        <end position="727"/>
    </location>
</feature>
<feature type="compositionally biased region" description="Acidic residues" evidence="1">
    <location>
        <begin position="145"/>
        <end position="174"/>
    </location>
</feature>
<feature type="compositionally biased region" description="Acidic residues" evidence="1">
    <location>
        <begin position="691"/>
        <end position="700"/>
    </location>
</feature>
<feature type="compositionally biased region" description="Basic and acidic residues" evidence="1">
    <location>
        <begin position="947"/>
        <end position="971"/>
    </location>
</feature>
<sequence>MSSIDGSGGLSGRQLRTASMRRRPGRYQEDDGPVTADRPIFVHPDIAFRADLTSHCAFPSLPFDYPGPGPSEIWKAQRITNETATTRRGEEGGQHVSGDGETDVEEHDEGPVLIIPSMDSDGEDEAAWRPASRGRCRDVMELQECEPEDVTDPDEAPEEMLSEQEVNEESEVAVDEPPGLLEAVAVATLSASPTDPPQELQRAAHEHPSRYPHAVMTSERETCGSVKQRNDEQSIVHMSNAVNKDHEAQDFPPVSYHWAELSPGIQYVIIHELIQGGMTFTRAVKQLGLSFSEALALIEMTGKEKLKRRRYKETIREHANSADFSWLDDFVQAPDLAPVNDTITADEVKQAKGFLTFMGLSHLAARLEDYYGTGGDFLSIPINHLVEDGWRGLFPHFNVLCGEDIQQMLDAEKAESRRRPQVMSKGEMFVRMDPPPGTTNPRRVDHRLHVGSAAGQHCRSGNLPMGLHPENFVVRLENGKRYSIFDPSPWPQRAALEDAGRKVGRRLQALTANSEAPESISYLNIEDVTAMQSLSPAMNRFAANIMSQAGDGERGEHGKAGISEKQAIREEQASDNRAGTVLNANPLEELAPGQQEPGARQRTDEEMFTQEPGEKSPPPSECARNELHNFLANNQILLTRPPPVQGRDQELEASVNSILARHARNVRFDSEDPTPTSAEPQPRGGRPSRDEDGEYVEDLDPPQYYPDGRRKQRYPEAKEDDEKDDDWEPGRARRRSRAPRTALENQKFVVGPEETLLEQPRRRRGRPPKRPRPTPASFGAVPTLDAPVVPEKSPNRTANPTVPCPPSTIRSAQQPGLYTAARLAPFPARPEAVEADMQPASMHHMRPAGKQLDQHGQPVKRARSRRKTDGETGGTGEDNKRRRYCRANRSSVDPSARMQSTEGVVLTREEFNQAHRPEEWKYYPGGPNGGGRFEILATGVMWHFLPREGEPEKEETRHRKRPRSEDGASETRKRRRKTLTESVTPGQNLADRQRVAPLNAIAAVPDPTGCAAPAASAVSNITQASRLDRRLRQMGLPTRDTFQSDDAFRSFLSGIPSALLVDACHPPAGDDSEDPFGVNRPAGCG</sequence>
<dbReference type="EMBL" id="BAAFSV010000003">
    <property type="protein sequence ID" value="GAB1316681.1"/>
    <property type="molecule type" value="Genomic_DNA"/>
</dbReference>
<feature type="region of interest" description="Disordered" evidence="1">
    <location>
        <begin position="947"/>
        <end position="992"/>
    </location>
</feature>
<gene>
    <name evidence="2" type="ORF">MFIFM68171_06891</name>
</gene>
<proteinExistence type="predicted"/>
<feature type="compositionally biased region" description="Basic residues" evidence="1">
    <location>
        <begin position="761"/>
        <end position="772"/>
    </location>
</feature>
<feature type="region of interest" description="Disordered" evidence="1">
    <location>
        <begin position="83"/>
        <end position="106"/>
    </location>
</feature>
<feature type="compositionally biased region" description="Gly residues" evidence="1">
    <location>
        <begin position="1"/>
        <end position="11"/>
    </location>
</feature>
<feature type="region of interest" description="Disordered" evidence="1">
    <location>
        <begin position="1065"/>
        <end position="1085"/>
    </location>
</feature>
<protein>
    <submittedName>
        <fullName evidence="2">Uncharacterized protein</fullName>
    </submittedName>
</protein>
<feature type="region of interest" description="Disordered" evidence="1">
    <location>
        <begin position="664"/>
        <end position="812"/>
    </location>
</feature>
<name>A0ABQ0GFY7_9PEZI</name>
<dbReference type="RefSeq" id="XP_070918412.1">
    <property type="nucleotide sequence ID" value="XM_071062311.1"/>
</dbReference>
<feature type="region of interest" description="Disordered" evidence="1">
    <location>
        <begin position="1"/>
        <end position="38"/>
    </location>
</feature>
<feature type="region of interest" description="Disordered" evidence="1">
    <location>
        <begin position="583"/>
        <end position="624"/>
    </location>
</feature>
<feature type="region of interest" description="Disordered" evidence="1">
    <location>
        <begin position="145"/>
        <end position="175"/>
    </location>
</feature>
<evidence type="ECO:0000313" key="3">
    <source>
        <dbReference type="Proteomes" id="UP001628179"/>
    </source>
</evidence>
<evidence type="ECO:0000313" key="2">
    <source>
        <dbReference type="EMBL" id="GAB1316681.1"/>
    </source>
</evidence>
<reference evidence="2 3" key="1">
    <citation type="submission" date="2024-09" db="EMBL/GenBank/DDBJ databases">
        <title>Itraconazole resistance in Madurella fahalii resulting from another homologue of gene encoding cytochrome P450 14-alpha sterol demethylase (CYP51).</title>
        <authorList>
            <person name="Yoshioka I."/>
            <person name="Fahal A.H."/>
            <person name="Kaneko S."/>
            <person name="Yaguchi T."/>
        </authorList>
    </citation>
    <scope>NUCLEOTIDE SEQUENCE [LARGE SCALE GENOMIC DNA]</scope>
    <source>
        <strain evidence="2 3">IFM 68171</strain>
    </source>
</reference>
<evidence type="ECO:0000256" key="1">
    <source>
        <dbReference type="SAM" id="MobiDB-lite"/>
    </source>
</evidence>
<accession>A0ABQ0GFY7</accession>
<keyword evidence="3" id="KW-1185">Reference proteome</keyword>
<dbReference type="GeneID" id="98177634"/>
<comment type="caution">
    <text evidence="2">The sequence shown here is derived from an EMBL/GenBank/DDBJ whole genome shotgun (WGS) entry which is preliminary data.</text>
</comment>
<feature type="region of interest" description="Disordered" evidence="1">
    <location>
        <begin position="841"/>
        <end position="901"/>
    </location>
</feature>
<feature type="compositionally biased region" description="Polar residues" evidence="1">
    <location>
        <begin position="888"/>
        <end position="901"/>
    </location>
</feature>